<feature type="transmembrane region" description="Helical" evidence="1">
    <location>
        <begin position="193"/>
        <end position="211"/>
    </location>
</feature>
<accession>A0A162F779</accession>
<proteinExistence type="predicted"/>
<gene>
    <name evidence="2" type="ORF">ACH61_02923</name>
    <name evidence="3" type="ORF">GSU10_03865</name>
</gene>
<feature type="transmembrane region" description="Helical" evidence="1">
    <location>
        <begin position="156"/>
        <end position="173"/>
    </location>
</feature>
<dbReference type="AlphaFoldDB" id="A0A162F779"/>
<feature type="transmembrane region" description="Helical" evidence="1">
    <location>
        <begin position="123"/>
        <end position="144"/>
    </location>
</feature>
<dbReference type="EMBL" id="CP047186">
    <property type="protein sequence ID" value="QHC54863.1"/>
    <property type="molecule type" value="Genomic_DNA"/>
</dbReference>
<dbReference type="EMBL" id="LIIN01000161">
    <property type="protein sequence ID" value="KZX19973.1"/>
    <property type="molecule type" value="Genomic_DNA"/>
</dbReference>
<dbReference type="KEGG" id="rte:GSU10_03865"/>
<keyword evidence="1" id="KW-1133">Transmembrane helix</keyword>
<dbReference type="Pfam" id="PF06197">
    <property type="entry name" value="DUF998"/>
    <property type="match status" value="1"/>
</dbReference>
<dbReference type="OrthoDB" id="2294590at2"/>
<sequence>MTPRAVLPGVLWIVSALAYLLAEAVAASAFPGYSYAQNYISDLGVPEVGVFEGRIIDSPLHAVMNVGFLVQGALYLAAAVATVRAFGRGRLFLALAVVYAVGIALVGLVHGSSASAESGVGGLHVLGAGLAIVSGNAASIVAGVSARRGRPPWASARLGVVLGIVGLLGLLLLQVDSRVAGVDLLPDGAWERLAVYAVTIWQLATGARLLLRQPAAAQG</sequence>
<dbReference type="Proteomes" id="UP000465031">
    <property type="component" value="Chromosome"/>
</dbReference>
<protein>
    <submittedName>
        <fullName evidence="3">DUF998 domain-containing protein</fullName>
    </submittedName>
</protein>
<name>A0A162F779_9MICO</name>
<dbReference type="RefSeq" id="WP_068213094.1">
    <property type="nucleotide sequence ID" value="NZ_CP047186.1"/>
</dbReference>
<evidence type="ECO:0000313" key="2">
    <source>
        <dbReference type="EMBL" id="KZX19973.1"/>
    </source>
</evidence>
<reference evidence="3" key="3">
    <citation type="submission" date="2019-12" db="EMBL/GenBank/DDBJ databases">
        <title>Complete and Draft Genome Sequences of New Strains and Members of Some Known Species of the Genus Rathayibacter isolated from Plants.</title>
        <authorList>
            <person name="Tarlachkov S.V."/>
            <person name="Starodumova I.P."/>
            <person name="Dorofeeva L.V."/>
            <person name="Prisyazhnaya N.V."/>
            <person name="Leyn S.A."/>
            <person name="Zlamal J.E."/>
            <person name="Elane M.L."/>
            <person name="Osterman A.L."/>
            <person name="Nadler S.A."/>
            <person name="Subbotin S.A."/>
            <person name="Evtushenko L.I."/>
        </authorList>
    </citation>
    <scope>NUCLEOTIDE SEQUENCE</scope>
    <source>
        <strain evidence="3">VKM Ac-2761</strain>
    </source>
</reference>
<reference evidence="5" key="2">
    <citation type="submission" date="2019-12" db="EMBL/GenBank/DDBJ databases">
        <title>Complete and draft genome sequences of new strains and members of some known species of the genus Rathayibacter isolated from plants.</title>
        <authorList>
            <person name="Tarlachkov S.V."/>
            <person name="Starodumova I.P."/>
            <person name="Dorofeeva L.V."/>
            <person name="Prisyazhnaya N.V."/>
            <person name="Leyn S."/>
            <person name="Zlamal J."/>
            <person name="Elan M."/>
            <person name="Osterman A.L."/>
            <person name="Nadler S."/>
            <person name="Subbotin S.A."/>
            <person name="Evtushenko L.I."/>
        </authorList>
    </citation>
    <scope>NUCLEOTIDE SEQUENCE [LARGE SCALE GENOMIC DNA]</scope>
    <source>
        <strain evidence="5">VKM Ac-2761</strain>
    </source>
</reference>
<feature type="transmembrane region" description="Helical" evidence="1">
    <location>
        <begin position="60"/>
        <end position="79"/>
    </location>
</feature>
<keyword evidence="1" id="KW-0472">Membrane</keyword>
<evidence type="ECO:0000313" key="3">
    <source>
        <dbReference type="EMBL" id="QHC54863.1"/>
    </source>
</evidence>
<evidence type="ECO:0000313" key="4">
    <source>
        <dbReference type="Proteomes" id="UP000076717"/>
    </source>
</evidence>
<dbReference type="Proteomes" id="UP000076717">
    <property type="component" value="Unassembled WGS sequence"/>
</dbReference>
<evidence type="ECO:0000256" key="1">
    <source>
        <dbReference type="SAM" id="Phobius"/>
    </source>
</evidence>
<evidence type="ECO:0000313" key="5">
    <source>
        <dbReference type="Proteomes" id="UP000465031"/>
    </source>
</evidence>
<feature type="transmembrane region" description="Helical" evidence="1">
    <location>
        <begin position="91"/>
        <end position="111"/>
    </location>
</feature>
<keyword evidence="4" id="KW-1185">Reference proteome</keyword>
<keyword evidence="1" id="KW-0812">Transmembrane</keyword>
<organism evidence="2 4">
    <name type="scientific">Rathayibacter tanaceti</name>
    <dbReference type="NCBI Taxonomy" id="1671680"/>
    <lineage>
        <taxon>Bacteria</taxon>
        <taxon>Bacillati</taxon>
        <taxon>Actinomycetota</taxon>
        <taxon>Actinomycetes</taxon>
        <taxon>Micrococcales</taxon>
        <taxon>Microbacteriaceae</taxon>
        <taxon>Rathayibacter</taxon>
    </lineage>
</organism>
<reference evidence="2 4" key="1">
    <citation type="submission" date="2015-08" db="EMBL/GenBank/DDBJ databases">
        <title>Draft Genome Sequence of Rathayibacter sp. Strain VKM Ac-2596 Isolated from Leaf Gall Induced by Plant-Parasitic Nematodes.</title>
        <authorList>
            <person name="Vasilenko O.V."/>
            <person name="Starodumova I.P."/>
            <person name="Tarlachkov S.V."/>
            <person name="Dorofeeva L.V."/>
            <person name="Evtushenko L.I."/>
        </authorList>
    </citation>
    <scope>NUCLEOTIDE SEQUENCE [LARGE SCALE GENOMIC DNA]</scope>
    <source>
        <strain evidence="2 4">VKM Ac-2596</strain>
    </source>
</reference>
<dbReference type="InterPro" id="IPR009339">
    <property type="entry name" value="DUF998"/>
</dbReference>